<dbReference type="InterPro" id="IPR000504">
    <property type="entry name" value="RRM_dom"/>
</dbReference>
<comment type="function">
    <text evidence="11">Regulates global gene expression after oxidative stress. Interacts and stabilizes mRNAs and may regulate their transition between different cytoplasmic components after oxidative stress.</text>
</comment>
<dbReference type="InterPro" id="IPR012677">
    <property type="entry name" value="Nucleotide-bd_a/b_plait_sf"/>
</dbReference>
<dbReference type="FunFam" id="3.30.70.330:FF:000183">
    <property type="entry name" value="R3H domain containing protein"/>
    <property type="match status" value="1"/>
</dbReference>
<evidence type="ECO:0000256" key="13">
    <source>
        <dbReference type="PROSITE-ProRule" id="PRU00176"/>
    </source>
</evidence>
<dbReference type="PANTHER" id="PTHR23003">
    <property type="entry name" value="RNA RECOGNITION MOTIF RRM DOMAIN CONTAINING PROTEIN"/>
    <property type="match status" value="1"/>
</dbReference>
<protein>
    <recommendedName>
        <fullName evidence="19">RRM domain-containing protein</fullName>
    </recommendedName>
</protein>
<evidence type="ECO:0000259" key="15">
    <source>
        <dbReference type="PROSITE" id="PS50102"/>
    </source>
</evidence>
<keyword evidence="18" id="KW-1185">Reference proteome</keyword>
<evidence type="ECO:0000256" key="7">
    <source>
        <dbReference type="ARBA" id="ARBA00022806"/>
    </source>
</evidence>
<evidence type="ECO:0000256" key="4">
    <source>
        <dbReference type="ARBA" id="ARBA00022553"/>
    </source>
</evidence>
<evidence type="ECO:0008006" key="19">
    <source>
        <dbReference type="Google" id="ProtNLM"/>
    </source>
</evidence>
<feature type="compositionally biased region" description="Basic and acidic residues" evidence="14">
    <location>
        <begin position="259"/>
        <end position="278"/>
    </location>
</feature>
<feature type="domain" description="R3H" evidence="16">
    <location>
        <begin position="338"/>
        <end position="402"/>
    </location>
</feature>
<sequence>MSQQYQDMYQDFSSHRSPSSSRYNGLSNGPLNRQPSRHFDSYTTQPLQQGLYTPEDHAAARYDTAPRFDRNPTVSHNTNIYTPYDNQTWNYGGANVNGAAMNAMGGTGRVKPQNRPRAGIPSSWMDPPMPSMQTLGLHHSMNTINGQYHQQPQAHMHGNSRISPPIEGGDELIPTAIVIKNIPFAVKKESLVALMTDMNLPLPYAFNYHFDNGVFRGLAFANFTTAEETSQVIDTMNHMDLQGRKLRVEYKKMLPAAERERIERDKRERRGQLEEQHRPITNAAIPSLHSQTSMNSLHSNTMPTSSPSPVHLRDKISEYIFMALTAHLLIIQDVDMNDPVTLDFYSQLMLFKSDTNREILIFPSTVPPAERRIIHTLAHNMSLEHRSEGVGDGRCVQIFKTRQSAISPPVPQLPQTYYNESRRRSLNRAATIDFSEARANDPSYYNHTLGRQGSGLLDIPGSPGLGLNAAHNLRTAKSFADLRSYTPSPAQSVASYPANPSQNISRYTDYGHSSAASGTPNLTPTSAGGQMNNRDDAFLLNGMSNMTIGFDRPTVGRSSGRLGQERETHTPSAGPIGSQRPVNGSSYDENPRNGASAVPERQPRGPVSDWGSGFSRPRQNGHRNQGSGELDLNSIEKGWDDNRAQDTSDRNGPSSNARYM</sequence>
<dbReference type="Proteomes" id="UP000566819">
    <property type="component" value="Unassembled WGS sequence"/>
</dbReference>
<dbReference type="SMART" id="SM00360">
    <property type="entry name" value="RRM"/>
    <property type="match status" value="1"/>
</dbReference>
<gene>
    <name evidence="17" type="ORF">G7Y89_g11894</name>
</gene>
<keyword evidence="9 13" id="KW-0694">RNA-binding</keyword>
<dbReference type="GO" id="GO:0003677">
    <property type="term" value="F:DNA binding"/>
    <property type="evidence" value="ECO:0007669"/>
    <property type="project" value="UniProtKB-ARBA"/>
</dbReference>
<keyword evidence="7" id="KW-0347">Helicase</keyword>
<keyword evidence="4" id="KW-0597">Phosphoprotein</keyword>
<evidence type="ECO:0000256" key="10">
    <source>
        <dbReference type="ARBA" id="ARBA00023242"/>
    </source>
</evidence>
<dbReference type="PROSITE" id="PS51061">
    <property type="entry name" value="R3H"/>
    <property type="match status" value="1"/>
</dbReference>
<dbReference type="Pfam" id="PF01424">
    <property type="entry name" value="R3H"/>
    <property type="match status" value="1"/>
</dbReference>
<feature type="compositionally biased region" description="Polar residues" evidence="14">
    <location>
        <begin position="23"/>
        <end position="34"/>
    </location>
</feature>
<dbReference type="CDD" id="cd12253">
    <property type="entry name" value="RRM_PIN4_like"/>
    <property type="match status" value="1"/>
</dbReference>
<comment type="caution">
    <text evidence="17">The sequence shown here is derived from an EMBL/GenBank/DDBJ whole genome shotgun (WGS) entry which is preliminary data.</text>
</comment>
<keyword evidence="10" id="KW-0539">Nucleus</keyword>
<dbReference type="SMART" id="SM00393">
    <property type="entry name" value="R3H"/>
    <property type="match status" value="1"/>
</dbReference>
<feature type="region of interest" description="Disordered" evidence="14">
    <location>
        <begin position="259"/>
        <end position="288"/>
    </location>
</feature>
<dbReference type="AlphaFoldDB" id="A0A8H4RA41"/>
<feature type="region of interest" description="Disordered" evidence="14">
    <location>
        <begin position="486"/>
        <end position="537"/>
    </location>
</feature>
<dbReference type="OrthoDB" id="434258at2759"/>
<dbReference type="FunFam" id="3.30.1370.50:FF:000002">
    <property type="entry name" value="Immunoglobulin mu DNA-binding protein 2"/>
    <property type="match status" value="1"/>
</dbReference>
<feature type="compositionally biased region" description="Polar residues" evidence="14">
    <location>
        <begin position="486"/>
        <end position="506"/>
    </location>
</feature>
<evidence type="ECO:0000256" key="14">
    <source>
        <dbReference type="SAM" id="MobiDB-lite"/>
    </source>
</evidence>
<evidence type="ECO:0000259" key="16">
    <source>
        <dbReference type="PROSITE" id="PS51061"/>
    </source>
</evidence>
<evidence type="ECO:0000313" key="17">
    <source>
        <dbReference type="EMBL" id="KAF4626267.1"/>
    </source>
</evidence>
<dbReference type="EMBL" id="JAAMPI010001187">
    <property type="protein sequence ID" value="KAF4626267.1"/>
    <property type="molecule type" value="Genomic_DNA"/>
</dbReference>
<name>A0A8H4RA41_9HELO</name>
<keyword evidence="5" id="KW-0547">Nucleotide-binding</keyword>
<dbReference type="InterPro" id="IPR035979">
    <property type="entry name" value="RBD_domain_sf"/>
</dbReference>
<accession>A0A8H4RA41</accession>
<feature type="region of interest" description="Disordered" evidence="14">
    <location>
        <begin position="1"/>
        <end position="41"/>
    </location>
</feature>
<dbReference type="Gene3D" id="3.30.1370.50">
    <property type="entry name" value="R3H-like domain"/>
    <property type="match status" value="1"/>
</dbReference>
<evidence type="ECO:0000256" key="8">
    <source>
        <dbReference type="ARBA" id="ARBA00022840"/>
    </source>
</evidence>
<evidence type="ECO:0000256" key="5">
    <source>
        <dbReference type="ARBA" id="ARBA00022741"/>
    </source>
</evidence>
<dbReference type="GO" id="GO:0016787">
    <property type="term" value="F:hydrolase activity"/>
    <property type="evidence" value="ECO:0007669"/>
    <property type="project" value="UniProtKB-KW"/>
</dbReference>
<evidence type="ECO:0000256" key="6">
    <source>
        <dbReference type="ARBA" id="ARBA00022801"/>
    </source>
</evidence>
<comment type="subunit">
    <text evidence="12">Interacts with csx1.</text>
</comment>
<evidence type="ECO:0000256" key="2">
    <source>
        <dbReference type="ARBA" id="ARBA00004496"/>
    </source>
</evidence>
<evidence type="ECO:0000256" key="9">
    <source>
        <dbReference type="ARBA" id="ARBA00022884"/>
    </source>
</evidence>
<evidence type="ECO:0000256" key="11">
    <source>
        <dbReference type="ARBA" id="ARBA00055199"/>
    </source>
</evidence>
<dbReference type="CDD" id="cd02639">
    <property type="entry name" value="R3H_RRM"/>
    <property type="match status" value="1"/>
</dbReference>
<keyword evidence="8" id="KW-0067">ATP-binding</keyword>
<keyword evidence="3" id="KW-0963">Cytoplasm</keyword>
<dbReference type="GO" id="GO:0005737">
    <property type="term" value="C:cytoplasm"/>
    <property type="evidence" value="ECO:0007669"/>
    <property type="project" value="UniProtKB-SubCell"/>
</dbReference>
<feature type="compositionally biased region" description="Polar residues" evidence="14">
    <location>
        <begin position="514"/>
        <end position="532"/>
    </location>
</feature>
<comment type="subcellular location">
    <subcellularLocation>
        <location evidence="2">Cytoplasm</location>
    </subcellularLocation>
    <subcellularLocation>
        <location evidence="1">Nucleus</location>
    </subcellularLocation>
</comment>
<organism evidence="17 18">
    <name type="scientific">Cudoniella acicularis</name>
    <dbReference type="NCBI Taxonomy" id="354080"/>
    <lineage>
        <taxon>Eukaryota</taxon>
        <taxon>Fungi</taxon>
        <taxon>Dikarya</taxon>
        <taxon>Ascomycota</taxon>
        <taxon>Pezizomycotina</taxon>
        <taxon>Leotiomycetes</taxon>
        <taxon>Helotiales</taxon>
        <taxon>Tricladiaceae</taxon>
        <taxon>Cudoniella</taxon>
    </lineage>
</organism>
<dbReference type="GO" id="GO:0004386">
    <property type="term" value="F:helicase activity"/>
    <property type="evidence" value="ECO:0007669"/>
    <property type="project" value="UniProtKB-KW"/>
</dbReference>
<feature type="domain" description="RRM" evidence="15">
    <location>
        <begin position="175"/>
        <end position="253"/>
    </location>
</feature>
<dbReference type="SUPFAM" id="SSF82708">
    <property type="entry name" value="R3H domain"/>
    <property type="match status" value="1"/>
</dbReference>
<feature type="compositionally biased region" description="Basic and acidic residues" evidence="14">
    <location>
        <begin position="637"/>
        <end position="649"/>
    </location>
</feature>
<dbReference type="Gene3D" id="3.30.70.330">
    <property type="match status" value="1"/>
</dbReference>
<dbReference type="InterPro" id="IPR036867">
    <property type="entry name" value="R3H_dom_sf"/>
</dbReference>
<dbReference type="InterPro" id="IPR001374">
    <property type="entry name" value="R3H_dom"/>
</dbReference>
<reference evidence="17 18" key="1">
    <citation type="submission" date="2020-03" db="EMBL/GenBank/DDBJ databases">
        <title>Draft Genome Sequence of Cudoniella acicularis.</title>
        <authorList>
            <person name="Buettner E."/>
            <person name="Kellner H."/>
        </authorList>
    </citation>
    <scope>NUCLEOTIDE SEQUENCE [LARGE SCALE GENOMIC DNA]</scope>
    <source>
        <strain evidence="17 18">DSM 108380</strain>
    </source>
</reference>
<proteinExistence type="predicted"/>
<dbReference type="GO" id="GO:0005524">
    <property type="term" value="F:ATP binding"/>
    <property type="evidence" value="ECO:0007669"/>
    <property type="project" value="UniProtKB-KW"/>
</dbReference>
<dbReference type="SUPFAM" id="SSF54928">
    <property type="entry name" value="RNA-binding domain, RBD"/>
    <property type="match status" value="1"/>
</dbReference>
<evidence type="ECO:0000256" key="3">
    <source>
        <dbReference type="ARBA" id="ARBA00022490"/>
    </source>
</evidence>
<dbReference type="Pfam" id="PF00076">
    <property type="entry name" value="RRM_1"/>
    <property type="match status" value="1"/>
</dbReference>
<dbReference type="PROSITE" id="PS50102">
    <property type="entry name" value="RRM"/>
    <property type="match status" value="1"/>
</dbReference>
<feature type="region of interest" description="Disordered" evidence="14">
    <location>
        <begin position="549"/>
        <end position="660"/>
    </location>
</feature>
<dbReference type="InterPro" id="IPR050374">
    <property type="entry name" value="RRT5_SRSF_SR"/>
</dbReference>
<dbReference type="GO" id="GO:0071014">
    <property type="term" value="C:post-mRNA release spliceosomal complex"/>
    <property type="evidence" value="ECO:0007669"/>
    <property type="project" value="UniProtKB-ARBA"/>
</dbReference>
<keyword evidence="6" id="KW-0378">Hydrolase</keyword>
<evidence type="ECO:0000256" key="12">
    <source>
        <dbReference type="ARBA" id="ARBA00062407"/>
    </source>
</evidence>
<dbReference type="InterPro" id="IPR034069">
    <property type="entry name" value="R3H_Cip2"/>
</dbReference>
<dbReference type="PANTHER" id="PTHR23003:SF17">
    <property type="entry name" value="RNA-BINDING PROTEIN PIN4"/>
    <property type="match status" value="1"/>
</dbReference>
<feature type="compositionally biased region" description="Polar residues" evidence="14">
    <location>
        <begin position="650"/>
        <end position="660"/>
    </location>
</feature>
<evidence type="ECO:0000313" key="18">
    <source>
        <dbReference type="Proteomes" id="UP000566819"/>
    </source>
</evidence>
<evidence type="ECO:0000256" key="1">
    <source>
        <dbReference type="ARBA" id="ARBA00004123"/>
    </source>
</evidence>
<dbReference type="InterPro" id="IPR034186">
    <property type="entry name" value="PIN4-like_RRM"/>
</dbReference>
<dbReference type="GO" id="GO:0003729">
    <property type="term" value="F:mRNA binding"/>
    <property type="evidence" value="ECO:0007669"/>
    <property type="project" value="TreeGrafter"/>
</dbReference>